<evidence type="ECO:0000313" key="1">
    <source>
        <dbReference type="EMBL" id="MBA4649922.1"/>
    </source>
</evidence>
<name>A0A7C9DSA8_OPUST</name>
<dbReference type="AlphaFoldDB" id="A0A7C9DSA8"/>
<dbReference type="EMBL" id="GISG01162443">
    <property type="protein sequence ID" value="MBA4649922.1"/>
    <property type="molecule type" value="Transcribed_RNA"/>
</dbReference>
<reference evidence="1" key="2">
    <citation type="submission" date="2020-07" db="EMBL/GenBank/DDBJ databases">
        <authorList>
            <person name="Vera ALvarez R."/>
            <person name="Arias-Moreno D.M."/>
            <person name="Jimenez-Jacinto V."/>
            <person name="Jimenez-Bremont J.F."/>
            <person name="Swaminathan K."/>
            <person name="Moose S.P."/>
            <person name="Guerrero-Gonzalez M.L."/>
            <person name="Marino-Ramirez L."/>
            <person name="Landsman D."/>
            <person name="Rodriguez-Kessler M."/>
            <person name="Delgado-Sanchez P."/>
        </authorList>
    </citation>
    <scope>NUCLEOTIDE SEQUENCE</scope>
    <source>
        <tissue evidence="1">Cladode</tissue>
    </source>
</reference>
<proteinExistence type="predicted"/>
<sequence>MNQPLGLTVPLLSLWFRLSGVLLVTEELSFLLFTSQAVKFLPCLMTSACCLLVSSSILEKPKRLLSFSQKLDSHVQADEIPLIIFCGVSTPISTRSQLP</sequence>
<protein>
    <submittedName>
        <fullName evidence="1">Uncharacterized protein</fullName>
    </submittedName>
</protein>
<organism evidence="1">
    <name type="scientific">Opuntia streptacantha</name>
    <name type="common">Prickly pear cactus</name>
    <name type="synonym">Opuntia cardona</name>
    <dbReference type="NCBI Taxonomy" id="393608"/>
    <lineage>
        <taxon>Eukaryota</taxon>
        <taxon>Viridiplantae</taxon>
        <taxon>Streptophyta</taxon>
        <taxon>Embryophyta</taxon>
        <taxon>Tracheophyta</taxon>
        <taxon>Spermatophyta</taxon>
        <taxon>Magnoliopsida</taxon>
        <taxon>eudicotyledons</taxon>
        <taxon>Gunneridae</taxon>
        <taxon>Pentapetalae</taxon>
        <taxon>Caryophyllales</taxon>
        <taxon>Cactineae</taxon>
        <taxon>Cactaceae</taxon>
        <taxon>Opuntioideae</taxon>
        <taxon>Opuntia</taxon>
    </lineage>
</organism>
<accession>A0A7C9DSA8</accession>
<reference evidence="1" key="1">
    <citation type="journal article" date="2013" name="J. Plant Res.">
        <title>Effect of fungi and light on seed germination of three Opuntia species from semiarid lands of central Mexico.</title>
        <authorList>
            <person name="Delgado-Sanchez P."/>
            <person name="Jimenez-Bremont J.F."/>
            <person name="Guerrero-Gonzalez Mde L."/>
            <person name="Flores J."/>
        </authorList>
    </citation>
    <scope>NUCLEOTIDE SEQUENCE</scope>
    <source>
        <tissue evidence="1">Cladode</tissue>
    </source>
</reference>